<comment type="similarity">
    <text evidence="1">Belongs to the LysR transcriptional regulatory family.</text>
</comment>
<dbReference type="Pfam" id="PF03466">
    <property type="entry name" value="LysR_substrate"/>
    <property type="match status" value="1"/>
</dbReference>
<dbReference type="Gene3D" id="1.10.10.10">
    <property type="entry name" value="Winged helix-like DNA-binding domain superfamily/Winged helix DNA-binding domain"/>
    <property type="match status" value="1"/>
</dbReference>
<dbReference type="AlphaFoldDB" id="W0SC63"/>
<dbReference type="Gene3D" id="3.40.190.10">
    <property type="entry name" value="Periplasmic binding protein-like II"/>
    <property type="match status" value="2"/>
</dbReference>
<dbReference type="PROSITE" id="PS50931">
    <property type="entry name" value="HTH_LYSR"/>
    <property type="match status" value="1"/>
</dbReference>
<dbReference type="PANTHER" id="PTHR30126:SF2">
    <property type="entry name" value="HTH-TYPE TRANSCRIPTIONAL REGULATOR YJIE"/>
    <property type="match status" value="1"/>
</dbReference>
<dbReference type="SUPFAM" id="SSF53850">
    <property type="entry name" value="Periplasmic binding protein-like II"/>
    <property type="match status" value="1"/>
</dbReference>
<keyword evidence="2" id="KW-0805">Transcription regulation</keyword>
<keyword evidence="3" id="KW-0238">DNA-binding</keyword>
<sequence>MDINWLRDLIEVQAQGSFSKAASARHVSLSALSRRIQMLEAWAEHPLIDRSSYPVRLTLAGQDLLPVAQAVTGQIDQVRMRLRGVAAESKQIRFLAPNSVAVALFPRLLSLLQQVLGPLRVSVTPGNFNEVMQRFNHGEADFALYYLCRTFMPRETFSKTVSALVARDALLPVARSAKTARGSKADQWKVIMLDDTSYLGRVARAVMLHHDLNYEIGVTAPQILAIHQFAVEGAGLAWLPASLVEEDLARGRLTRVLTEIKPVAIETYVVRQSAPLELAHERVWESLQEYGHSRRIMDFTKRIA</sequence>
<evidence type="ECO:0000313" key="6">
    <source>
        <dbReference type="EMBL" id="BAO28325.1"/>
    </source>
</evidence>
<dbReference type="InterPro" id="IPR000847">
    <property type="entry name" value="LysR_HTH_N"/>
</dbReference>
<dbReference type="InterPro" id="IPR036390">
    <property type="entry name" value="WH_DNA-bd_sf"/>
</dbReference>
<reference evidence="6 7" key="1">
    <citation type="journal article" date="2014" name="Syst. Appl. Microbiol.">
        <title>Complete genomes of freshwater sulfur oxidizers Sulfuricella denitrificans skB26 and Sulfuritalea hydrogenivorans sk43H: genetic insights into the sulfur oxidation pathway of betaproteobacteria.</title>
        <authorList>
            <person name="Watanabe T."/>
            <person name="Kojima H."/>
            <person name="Fukui M."/>
        </authorList>
    </citation>
    <scope>NUCLEOTIDE SEQUENCE [LARGE SCALE GENOMIC DNA]</scope>
    <source>
        <strain evidence="6">DSM22779</strain>
    </source>
</reference>
<dbReference type="PANTHER" id="PTHR30126">
    <property type="entry name" value="HTH-TYPE TRANSCRIPTIONAL REGULATOR"/>
    <property type="match status" value="1"/>
</dbReference>
<proteinExistence type="inferred from homology"/>
<dbReference type="RefSeq" id="WP_041096848.1">
    <property type="nucleotide sequence ID" value="NZ_AP012547.1"/>
</dbReference>
<keyword evidence="7" id="KW-1185">Reference proteome</keyword>
<dbReference type="OrthoDB" id="8715249at2"/>
<accession>W0SC63</accession>
<evidence type="ECO:0000259" key="5">
    <source>
        <dbReference type="PROSITE" id="PS50931"/>
    </source>
</evidence>
<dbReference type="EMBL" id="AP012547">
    <property type="protein sequence ID" value="BAO28325.1"/>
    <property type="molecule type" value="Genomic_DNA"/>
</dbReference>
<name>W0SC63_9PROT</name>
<protein>
    <submittedName>
        <fullName evidence="6">Transcriptional regulator, LysR family</fullName>
    </submittedName>
</protein>
<dbReference type="InterPro" id="IPR005119">
    <property type="entry name" value="LysR_subst-bd"/>
</dbReference>
<gene>
    <name evidence="6" type="ORF">SUTH_00511</name>
</gene>
<keyword evidence="4" id="KW-0804">Transcription</keyword>
<evidence type="ECO:0000256" key="2">
    <source>
        <dbReference type="ARBA" id="ARBA00023015"/>
    </source>
</evidence>
<dbReference type="KEGG" id="shd:SUTH_00511"/>
<dbReference type="STRING" id="1223802.SUTH_00511"/>
<dbReference type="HOGENOM" id="CLU_039613_4_1_4"/>
<dbReference type="InterPro" id="IPR036388">
    <property type="entry name" value="WH-like_DNA-bd_sf"/>
</dbReference>
<evidence type="ECO:0000256" key="4">
    <source>
        <dbReference type="ARBA" id="ARBA00023163"/>
    </source>
</evidence>
<dbReference type="SUPFAM" id="SSF46785">
    <property type="entry name" value="Winged helix' DNA-binding domain"/>
    <property type="match status" value="1"/>
</dbReference>
<dbReference type="Proteomes" id="UP000031637">
    <property type="component" value="Chromosome"/>
</dbReference>
<evidence type="ECO:0000256" key="1">
    <source>
        <dbReference type="ARBA" id="ARBA00009437"/>
    </source>
</evidence>
<dbReference type="GO" id="GO:0000976">
    <property type="term" value="F:transcription cis-regulatory region binding"/>
    <property type="evidence" value="ECO:0007669"/>
    <property type="project" value="TreeGrafter"/>
</dbReference>
<dbReference type="Pfam" id="PF00126">
    <property type="entry name" value="HTH_1"/>
    <property type="match status" value="1"/>
</dbReference>
<evidence type="ECO:0000313" key="7">
    <source>
        <dbReference type="Proteomes" id="UP000031637"/>
    </source>
</evidence>
<organism evidence="6 7">
    <name type="scientific">Sulfuritalea hydrogenivorans sk43H</name>
    <dbReference type="NCBI Taxonomy" id="1223802"/>
    <lineage>
        <taxon>Bacteria</taxon>
        <taxon>Pseudomonadati</taxon>
        <taxon>Pseudomonadota</taxon>
        <taxon>Betaproteobacteria</taxon>
        <taxon>Nitrosomonadales</taxon>
        <taxon>Sterolibacteriaceae</taxon>
        <taxon>Sulfuritalea</taxon>
    </lineage>
</organism>
<evidence type="ECO:0000256" key="3">
    <source>
        <dbReference type="ARBA" id="ARBA00023125"/>
    </source>
</evidence>
<dbReference type="GO" id="GO:0003700">
    <property type="term" value="F:DNA-binding transcription factor activity"/>
    <property type="evidence" value="ECO:0007669"/>
    <property type="project" value="InterPro"/>
</dbReference>
<feature type="domain" description="HTH lysR-type" evidence="5">
    <location>
        <begin position="1"/>
        <end position="58"/>
    </location>
</feature>